<reference evidence="2" key="1">
    <citation type="journal article" date="2022" name="Mol. Ecol. Resour.">
        <title>The genomes of chicory, endive, great burdock and yacon provide insights into Asteraceae palaeo-polyploidization history and plant inulin production.</title>
        <authorList>
            <person name="Fan W."/>
            <person name="Wang S."/>
            <person name="Wang H."/>
            <person name="Wang A."/>
            <person name="Jiang F."/>
            <person name="Liu H."/>
            <person name="Zhao H."/>
            <person name="Xu D."/>
            <person name="Zhang Y."/>
        </authorList>
    </citation>
    <scope>NUCLEOTIDE SEQUENCE [LARGE SCALE GENOMIC DNA]</scope>
    <source>
        <strain evidence="2">cv. Punajuju</strain>
    </source>
</reference>
<keyword evidence="2" id="KW-1185">Reference proteome</keyword>
<gene>
    <name evidence="1" type="ORF">L2E82_30710</name>
</gene>
<evidence type="ECO:0000313" key="2">
    <source>
        <dbReference type="Proteomes" id="UP001055811"/>
    </source>
</evidence>
<proteinExistence type="predicted"/>
<protein>
    <submittedName>
        <fullName evidence="1">Uncharacterized protein</fullName>
    </submittedName>
</protein>
<organism evidence="1 2">
    <name type="scientific">Cichorium intybus</name>
    <name type="common">Chicory</name>
    <dbReference type="NCBI Taxonomy" id="13427"/>
    <lineage>
        <taxon>Eukaryota</taxon>
        <taxon>Viridiplantae</taxon>
        <taxon>Streptophyta</taxon>
        <taxon>Embryophyta</taxon>
        <taxon>Tracheophyta</taxon>
        <taxon>Spermatophyta</taxon>
        <taxon>Magnoliopsida</taxon>
        <taxon>eudicotyledons</taxon>
        <taxon>Gunneridae</taxon>
        <taxon>Pentapetalae</taxon>
        <taxon>asterids</taxon>
        <taxon>campanulids</taxon>
        <taxon>Asterales</taxon>
        <taxon>Asteraceae</taxon>
        <taxon>Cichorioideae</taxon>
        <taxon>Cichorieae</taxon>
        <taxon>Cichoriinae</taxon>
        <taxon>Cichorium</taxon>
    </lineage>
</organism>
<sequence>MVAQNNRIPWIFVTNRFGCLVWLQDSLKAVLVLWCCSANGRNSPQVCPKTQPDAGEVVAVTGYHLKMDENTLKFSQFSVVLKTLLLL</sequence>
<dbReference type="EMBL" id="CM042013">
    <property type="protein sequence ID" value="KAI3740284.1"/>
    <property type="molecule type" value="Genomic_DNA"/>
</dbReference>
<evidence type="ECO:0000313" key="1">
    <source>
        <dbReference type="EMBL" id="KAI3740284.1"/>
    </source>
</evidence>
<name>A0ACB9D145_CICIN</name>
<comment type="caution">
    <text evidence="1">The sequence shown here is derived from an EMBL/GenBank/DDBJ whole genome shotgun (WGS) entry which is preliminary data.</text>
</comment>
<accession>A0ACB9D145</accession>
<reference evidence="1 2" key="2">
    <citation type="journal article" date="2022" name="Mol. Ecol. Resour.">
        <title>The genomes of chicory, endive, great burdock and yacon provide insights into Asteraceae paleo-polyploidization history and plant inulin production.</title>
        <authorList>
            <person name="Fan W."/>
            <person name="Wang S."/>
            <person name="Wang H."/>
            <person name="Wang A."/>
            <person name="Jiang F."/>
            <person name="Liu H."/>
            <person name="Zhao H."/>
            <person name="Xu D."/>
            <person name="Zhang Y."/>
        </authorList>
    </citation>
    <scope>NUCLEOTIDE SEQUENCE [LARGE SCALE GENOMIC DNA]</scope>
    <source>
        <strain evidence="2">cv. Punajuju</strain>
        <tissue evidence="1">Leaves</tissue>
    </source>
</reference>
<dbReference type="Proteomes" id="UP001055811">
    <property type="component" value="Linkage Group LG05"/>
</dbReference>